<keyword evidence="4" id="KW-1185">Reference proteome</keyword>
<dbReference type="SMART" id="SM00248">
    <property type="entry name" value="ANK"/>
    <property type="match status" value="1"/>
</dbReference>
<feature type="compositionally biased region" description="Low complexity" evidence="2">
    <location>
        <begin position="8"/>
        <end position="21"/>
    </location>
</feature>
<keyword evidence="1" id="KW-0040">ANK repeat</keyword>
<organism evidence="3 4">
    <name type="scientific">Lentithecium fluviatile CBS 122367</name>
    <dbReference type="NCBI Taxonomy" id="1168545"/>
    <lineage>
        <taxon>Eukaryota</taxon>
        <taxon>Fungi</taxon>
        <taxon>Dikarya</taxon>
        <taxon>Ascomycota</taxon>
        <taxon>Pezizomycotina</taxon>
        <taxon>Dothideomycetes</taxon>
        <taxon>Pleosporomycetidae</taxon>
        <taxon>Pleosporales</taxon>
        <taxon>Massarineae</taxon>
        <taxon>Lentitheciaceae</taxon>
        <taxon>Lentithecium</taxon>
    </lineage>
</organism>
<dbReference type="OrthoDB" id="366390at2759"/>
<accession>A0A6G1J610</accession>
<reference evidence="3" key="1">
    <citation type="journal article" date="2020" name="Stud. Mycol.">
        <title>101 Dothideomycetes genomes: a test case for predicting lifestyles and emergence of pathogens.</title>
        <authorList>
            <person name="Haridas S."/>
            <person name="Albert R."/>
            <person name="Binder M."/>
            <person name="Bloem J."/>
            <person name="Labutti K."/>
            <person name="Salamov A."/>
            <person name="Andreopoulos B."/>
            <person name="Baker S."/>
            <person name="Barry K."/>
            <person name="Bills G."/>
            <person name="Bluhm B."/>
            <person name="Cannon C."/>
            <person name="Castanera R."/>
            <person name="Culley D."/>
            <person name="Daum C."/>
            <person name="Ezra D."/>
            <person name="Gonzalez J."/>
            <person name="Henrissat B."/>
            <person name="Kuo A."/>
            <person name="Liang C."/>
            <person name="Lipzen A."/>
            <person name="Lutzoni F."/>
            <person name="Magnuson J."/>
            <person name="Mondo S."/>
            <person name="Nolan M."/>
            <person name="Ohm R."/>
            <person name="Pangilinan J."/>
            <person name="Park H.-J."/>
            <person name="Ramirez L."/>
            <person name="Alfaro M."/>
            <person name="Sun H."/>
            <person name="Tritt A."/>
            <person name="Yoshinaga Y."/>
            <person name="Zwiers L.-H."/>
            <person name="Turgeon B."/>
            <person name="Goodwin S."/>
            <person name="Spatafora J."/>
            <person name="Crous P."/>
            <person name="Grigoriev I."/>
        </authorList>
    </citation>
    <scope>NUCLEOTIDE SEQUENCE</scope>
    <source>
        <strain evidence="3">CBS 122367</strain>
    </source>
</reference>
<feature type="region of interest" description="Disordered" evidence="2">
    <location>
        <begin position="1"/>
        <end position="30"/>
    </location>
</feature>
<dbReference type="InterPro" id="IPR036770">
    <property type="entry name" value="Ankyrin_rpt-contain_sf"/>
</dbReference>
<evidence type="ECO:0000313" key="4">
    <source>
        <dbReference type="Proteomes" id="UP000799291"/>
    </source>
</evidence>
<sequence>MSSPNSIAPSTNNNPATNCSTPPSPSSLPPGALDLAAKLFDLARAGSTATLSQYLAAGVPKNFTNASGDTLLMLAAYHGNAETTKMLLDAGADPNVLNGRGQSVIAGAVFKGSRAGASERDGLCAHV</sequence>
<dbReference type="SUPFAM" id="SSF48403">
    <property type="entry name" value="Ankyrin repeat"/>
    <property type="match status" value="1"/>
</dbReference>
<dbReference type="Pfam" id="PF00023">
    <property type="entry name" value="Ank"/>
    <property type="match status" value="1"/>
</dbReference>
<dbReference type="PROSITE" id="PS50088">
    <property type="entry name" value="ANK_REPEAT"/>
    <property type="match status" value="1"/>
</dbReference>
<dbReference type="EMBL" id="MU005577">
    <property type="protein sequence ID" value="KAF2685984.1"/>
    <property type="molecule type" value="Genomic_DNA"/>
</dbReference>
<dbReference type="Gene3D" id="1.25.40.20">
    <property type="entry name" value="Ankyrin repeat-containing domain"/>
    <property type="match status" value="1"/>
</dbReference>
<evidence type="ECO:0000256" key="1">
    <source>
        <dbReference type="PROSITE-ProRule" id="PRU00023"/>
    </source>
</evidence>
<dbReference type="InterPro" id="IPR002110">
    <property type="entry name" value="Ankyrin_rpt"/>
</dbReference>
<evidence type="ECO:0000313" key="3">
    <source>
        <dbReference type="EMBL" id="KAF2685984.1"/>
    </source>
</evidence>
<proteinExistence type="predicted"/>
<dbReference type="Proteomes" id="UP000799291">
    <property type="component" value="Unassembled WGS sequence"/>
</dbReference>
<dbReference type="AlphaFoldDB" id="A0A6G1J610"/>
<dbReference type="PROSITE" id="PS50297">
    <property type="entry name" value="ANK_REP_REGION"/>
    <property type="match status" value="1"/>
</dbReference>
<gene>
    <name evidence="3" type="ORF">K458DRAFT_486103</name>
</gene>
<feature type="repeat" description="ANK" evidence="1">
    <location>
        <begin position="67"/>
        <end position="99"/>
    </location>
</feature>
<evidence type="ECO:0000256" key="2">
    <source>
        <dbReference type="SAM" id="MobiDB-lite"/>
    </source>
</evidence>
<name>A0A6G1J610_9PLEO</name>
<protein>
    <submittedName>
        <fullName evidence="3">Ankyrin</fullName>
    </submittedName>
</protein>